<dbReference type="EMBL" id="MGKP01000002">
    <property type="protein sequence ID" value="OGN29834.1"/>
    <property type="molecule type" value="Genomic_DNA"/>
</dbReference>
<comment type="caution">
    <text evidence="2">The sequence shown here is derived from an EMBL/GenBank/DDBJ whole genome shotgun (WGS) entry which is preliminary data.</text>
</comment>
<evidence type="ECO:0000313" key="3">
    <source>
        <dbReference type="Proteomes" id="UP000179047"/>
    </source>
</evidence>
<feature type="domain" description="PEP-utilising enzyme mobile" evidence="1">
    <location>
        <begin position="278"/>
        <end position="346"/>
    </location>
</feature>
<accession>A0A1F8GWR0</accession>
<dbReference type="PANTHER" id="PTHR43615">
    <property type="entry name" value="PHOSPHOENOLPYRUVATE SYNTHASE-RELATED"/>
    <property type="match status" value="1"/>
</dbReference>
<dbReference type="Gene3D" id="3.50.30.10">
    <property type="entry name" value="Phosphohistidine domain"/>
    <property type="match status" value="1"/>
</dbReference>
<proteinExistence type="predicted"/>
<dbReference type="SUPFAM" id="SSF52009">
    <property type="entry name" value="Phosphohistidine domain"/>
    <property type="match status" value="1"/>
</dbReference>
<dbReference type="Proteomes" id="UP000179047">
    <property type="component" value="Unassembled WGS sequence"/>
</dbReference>
<dbReference type="STRING" id="1802701.A3A33_00915"/>
<gene>
    <name evidence="2" type="ORF">A3A33_00915</name>
</gene>
<dbReference type="Pfam" id="PF00391">
    <property type="entry name" value="PEP-utilizers"/>
    <property type="match status" value="1"/>
</dbReference>
<dbReference type="GO" id="GO:0016772">
    <property type="term" value="F:transferase activity, transferring phosphorus-containing groups"/>
    <property type="evidence" value="ECO:0007669"/>
    <property type="project" value="InterPro"/>
</dbReference>
<organism evidence="2 3">
    <name type="scientific">Candidatus Yanofskybacteria bacterium RIFCSPLOWO2_01_FULL_49_25</name>
    <dbReference type="NCBI Taxonomy" id="1802701"/>
    <lineage>
        <taxon>Bacteria</taxon>
        <taxon>Candidatus Yanofskyibacteriota</taxon>
    </lineage>
</organism>
<dbReference type="AlphaFoldDB" id="A0A1F8GWR0"/>
<evidence type="ECO:0000313" key="2">
    <source>
        <dbReference type="EMBL" id="OGN29834.1"/>
    </source>
</evidence>
<evidence type="ECO:0000259" key="1">
    <source>
        <dbReference type="Pfam" id="PF00391"/>
    </source>
</evidence>
<dbReference type="InterPro" id="IPR008279">
    <property type="entry name" value="PEP-util_enz_mobile_dom"/>
</dbReference>
<sequence length="354" mass="39757">MDLAKLYATQISLSEWFEKIGHKKTRAFRHADNEKREYLRILREETGLPYDAATIFPATALVEKSPELKSYVSAHASQACALRLVPKNPKLPKLRMRGKTVTGALAWFAEQKIDPTQYRAEFIPHADHYHWSTIFVVQEKGIFGEIIKGGHHQLTQGFHVDGTPMVFSYDFSKWNIAPKNASALRHIQSIVAHLRISRAKKQKQIQKRIRGASFVHNYLKGYFETVSSRDFGLWFIDYNQMLGKVPIPGMSNPHRDQAGSSLRGVPTSPGIVRGRVGKEILVCKMTTPAHVPLMMKSKGIITELGGILSHAAIVSRELKKPCIVAVPHAIKKLKKGAMIEMNGLTGIIKHVTNR</sequence>
<dbReference type="InterPro" id="IPR051549">
    <property type="entry name" value="PEP_Utilizing_Enz"/>
</dbReference>
<name>A0A1F8GWR0_9BACT</name>
<protein>
    <recommendedName>
        <fullName evidence="1">PEP-utilising enzyme mobile domain-containing protein</fullName>
    </recommendedName>
</protein>
<dbReference type="InterPro" id="IPR036637">
    <property type="entry name" value="Phosphohistidine_dom_sf"/>
</dbReference>
<dbReference type="PANTHER" id="PTHR43615:SF1">
    <property type="entry name" value="PPDK_N DOMAIN-CONTAINING PROTEIN"/>
    <property type="match status" value="1"/>
</dbReference>
<reference evidence="2 3" key="1">
    <citation type="journal article" date="2016" name="Nat. Commun.">
        <title>Thousands of microbial genomes shed light on interconnected biogeochemical processes in an aquifer system.</title>
        <authorList>
            <person name="Anantharaman K."/>
            <person name="Brown C.T."/>
            <person name="Hug L.A."/>
            <person name="Sharon I."/>
            <person name="Castelle C.J."/>
            <person name="Probst A.J."/>
            <person name="Thomas B.C."/>
            <person name="Singh A."/>
            <person name="Wilkins M.J."/>
            <person name="Karaoz U."/>
            <person name="Brodie E.L."/>
            <person name="Williams K.H."/>
            <person name="Hubbard S.S."/>
            <person name="Banfield J.F."/>
        </authorList>
    </citation>
    <scope>NUCLEOTIDE SEQUENCE [LARGE SCALE GENOMIC DNA]</scope>
</reference>